<evidence type="ECO:0000313" key="1">
    <source>
        <dbReference type="EMBL" id="CAH1982700.1"/>
    </source>
</evidence>
<organism evidence="1 2">
    <name type="scientific">Acanthoscelides obtectus</name>
    <name type="common">Bean weevil</name>
    <name type="synonym">Bruchus obtectus</name>
    <dbReference type="NCBI Taxonomy" id="200917"/>
    <lineage>
        <taxon>Eukaryota</taxon>
        <taxon>Metazoa</taxon>
        <taxon>Ecdysozoa</taxon>
        <taxon>Arthropoda</taxon>
        <taxon>Hexapoda</taxon>
        <taxon>Insecta</taxon>
        <taxon>Pterygota</taxon>
        <taxon>Neoptera</taxon>
        <taxon>Endopterygota</taxon>
        <taxon>Coleoptera</taxon>
        <taxon>Polyphaga</taxon>
        <taxon>Cucujiformia</taxon>
        <taxon>Chrysomeloidea</taxon>
        <taxon>Chrysomelidae</taxon>
        <taxon>Bruchinae</taxon>
        <taxon>Bruchini</taxon>
        <taxon>Acanthoscelides</taxon>
    </lineage>
</organism>
<name>A0A9P0KUA6_ACAOB</name>
<evidence type="ECO:0000313" key="2">
    <source>
        <dbReference type="Proteomes" id="UP001152888"/>
    </source>
</evidence>
<reference evidence="1" key="1">
    <citation type="submission" date="2022-03" db="EMBL/GenBank/DDBJ databases">
        <authorList>
            <person name="Sayadi A."/>
        </authorList>
    </citation>
    <scope>NUCLEOTIDE SEQUENCE</scope>
</reference>
<keyword evidence="2" id="KW-1185">Reference proteome</keyword>
<proteinExistence type="predicted"/>
<comment type="caution">
    <text evidence="1">The sequence shown here is derived from an EMBL/GenBank/DDBJ whole genome shotgun (WGS) entry which is preliminary data.</text>
</comment>
<sequence>MIRKNPKYDISATETLESDVKCTVFSAFQVSGFRRISNELFLTWSSDVTAEIFILIDHIKAELHIKTKGAKNTPTIFLHIGVWKH</sequence>
<dbReference type="Proteomes" id="UP001152888">
    <property type="component" value="Unassembled WGS sequence"/>
</dbReference>
<dbReference type="EMBL" id="CAKOFQ010006925">
    <property type="protein sequence ID" value="CAH1982700.1"/>
    <property type="molecule type" value="Genomic_DNA"/>
</dbReference>
<protein>
    <submittedName>
        <fullName evidence="1">Uncharacterized protein</fullName>
    </submittedName>
</protein>
<dbReference type="AlphaFoldDB" id="A0A9P0KUA6"/>
<accession>A0A9P0KUA6</accession>
<gene>
    <name evidence="1" type="ORF">ACAOBT_LOCUS15160</name>
</gene>